<dbReference type="OrthoDB" id="344976at2"/>
<dbReference type="AlphaFoldDB" id="A0A3G8Y9F3"/>
<sequence length="147" mass="15668">MEIISVGLLTLVLLSIASVHVYWGLGGVWPGKDPQSLARTVVGGPAGMSPPPAWACFGVALALALAAGMVLAFVDVLTLPLPTGWLRWGMVALAVVFLLRGVGGYFMERLRPSPVGSPFVRLNKRIYSPLCIVLGLLAWTLMRSQNV</sequence>
<dbReference type="Proteomes" id="UP000276417">
    <property type="component" value="Chromosome 1"/>
</dbReference>
<accession>A0A3G8Y9F3</accession>
<keyword evidence="3" id="KW-1185">Reference proteome</keyword>
<keyword evidence="1" id="KW-0472">Membrane</keyword>
<organism evidence="2 3">
    <name type="scientific">Deinococcus psychrotolerans</name>
    <dbReference type="NCBI Taxonomy" id="2489213"/>
    <lineage>
        <taxon>Bacteria</taxon>
        <taxon>Thermotogati</taxon>
        <taxon>Deinococcota</taxon>
        <taxon>Deinococci</taxon>
        <taxon>Deinococcales</taxon>
        <taxon>Deinococcaceae</taxon>
        <taxon>Deinococcus</taxon>
    </lineage>
</organism>
<name>A0A3G8Y9F3_9DEIO</name>
<dbReference type="InterPro" id="IPR025058">
    <property type="entry name" value="DUF3995"/>
</dbReference>
<dbReference type="EMBL" id="CP034183">
    <property type="protein sequence ID" value="AZI41570.1"/>
    <property type="molecule type" value="Genomic_DNA"/>
</dbReference>
<evidence type="ECO:0000313" key="3">
    <source>
        <dbReference type="Proteomes" id="UP000276417"/>
    </source>
</evidence>
<dbReference type="RefSeq" id="WP_124867284.1">
    <property type="nucleotide sequence ID" value="NZ_CP034183.1"/>
</dbReference>
<feature type="transmembrane region" description="Helical" evidence="1">
    <location>
        <begin position="126"/>
        <end position="142"/>
    </location>
</feature>
<feature type="transmembrane region" description="Helical" evidence="1">
    <location>
        <begin position="52"/>
        <end position="73"/>
    </location>
</feature>
<dbReference type="KEGG" id="dph:EHF33_01360"/>
<gene>
    <name evidence="2" type="ORF">EHF33_01360</name>
</gene>
<keyword evidence="1" id="KW-1133">Transmembrane helix</keyword>
<dbReference type="Pfam" id="PF13160">
    <property type="entry name" value="DUF3995"/>
    <property type="match status" value="1"/>
</dbReference>
<reference evidence="2 3" key="1">
    <citation type="submission" date="2018-11" db="EMBL/GenBank/DDBJ databases">
        <title>Deinococcus shelandsis sp. nov., isolated from South Shetland Islands soil of Antarctica.</title>
        <authorList>
            <person name="Tian J."/>
        </authorList>
    </citation>
    <scope>NUCLEOTIDE SEQUENCE [LARGE SCALE GENOMIC DNA]</scope>
    <source>
        <strain evidence="2 3">S14-83T</strain>
    </source>
</reference>
<keyword evidence="1" id="KW-0812">Transmembrane</keyword>
<evidence type="ECO:0000256" key="1">
    <source>
        <dbReference type="SAM" id="Phobius"/>
    </source>
</evidence>
<feature type="transmembrane region" description="Helical" evidence="1">
    <location>
        <begin position="85"/>
        <end position="106"/>
    </location>
</feature>
<evidence type="ECO:0000313" key="2">
    <source>
        <dbReference type="EMBL" id="AZI41570.1"/>
    </source>
</evidence>
<proteinExistence type="predicted"/>
<protein>
    <submittedName>
        <fullName evidence="2">DUF3995 domain-containing protein</fullName>
    </submittedName>
</protein>